<organism evidence="1">
    <name type="scientific">uncultured Caudovirales phage</name>
    <dbReference type="NCBI Taxonomy" id="2100421"/>
    <lineage>
        <taxon>Viruses</taxon>
        <taxon>Duplodnaviria</taxon>
        <taxon>Heunggongvirae</taxon>
        <taxon>Uroviricota</taxon>
        <taxon>Caudoviricetes</taxon>
        <taxon>Peduoviridae</taxon>
        <taxon>Maltschvirus</taxon>
        <taxon>Maltschvirus maltsch</taxon>
    </lineage>
</organism>
<reference evidence="1" key="1">
    <citation type="submission" date="2020-04" db="EMBL/GenBank/DDBJ databases">
        <authorList>
            <person name="Chiriac C."/>
            <person name="Salcher M."/>
            <person name="Ghai R."/>
            <person name="Kavagutti S V."/>
        </authorList>
    </citation>
    <scope>NUCLEOTIDE SEQUENCE</scope>
</reference>
<protein>
    <submittedName>
        <fullName evidence="1">Uncharacterized protein</fullName>
    </submittedName>
</protein>
<sequence>MARAQQLSPGNYKTSAVISAEFENLIRYLNAAELGNFTVGELLAKLFNANGVFDGPIEMRKVDAGLQYRVGEYTDDATGWQTLMPLADLRGPPGSLVGTSEVSPISAPVVYVATANQTTFDLAHNAGDQAFVWRNGVLQRPTSDYTLNPTAGANSAGAVIMVAPQPVNTVITISRVRVAANQLFVRSDTVTVAPQAVFPVPLALTTSDIQVYYNGLLQREGGSADYTRQTGGNTITFNVAVPTTNLITIIGFAVTAVSVPGLMLERNYVDPASGLIPLARLLIGANAIANDRVNGLATLMTQAARIHIGALPPADPTLQRLWIDTGTTPASFKVWSGVAWLRTSIENLLPLTMPANAGQFLRVNIAGDGYELGTIDLSSVIPRTWRGAANGVASLDASGRIPSSQLPEVIPAETAYLAVNGAVSGGTTTIKRYYGQRLLITGFSGRLSSGSINAQLSVSGVAVGPVFGLSSTPVEQPLGTPIEIDASTSSRLLSVALTSPSGANNLEVSLACRTII</sequence>
<accession>A0A6J5NHF0</accession>
<gene>
    <name evidence="1" type="ORF">UFOVP706_4</name>
</gene>
<proteinExistence type="predicted"/>
<name>A0A6J5NHF0_9CAUD</name>
<evidence type="ECO:0000313" key="1">
    <source>
        <dbReference type="EMBL" id="CAB4158363.1"/>
    </source>
</evidence>
<dbReference type="EMBL" id="LR796682">
    <property type="protein sequence ID" value="CAB4158363.1"/>
    <property type="molecule type" value="Genomic_DNA"/>
</dbReference>